<proteinExistence type="predicted"/>
<organism evidence="1 2">
    <name type="scientific">Bagarius yarrelli</name>
    <name type="common">Goonch</name>
    <name type="synonym">Bagrus yarrelli</name>
    <dbReference type="NCBI Taxonomy" id="175774"/>
    <lineage>
        <taxon>Eukaryota</taxon>
        <taxon>Metazoa</taxon>
        <taxon>Chordata</taxon>
        <taxon>Craniata</taxon>
        <taxon>Vertebrata</taxon>
        <taxon>Euteleostomi</taxon>
        <taxon>Actinopterygii</taxon>
        <taxon>Neopterygii</taxon>
        <taxon>Teleostei</taxon>
        <taxon>Ostariophysi</taxon>
        <taxon>Siluriformes</taxon>
        <taxon>Sisoridae</taxon>
        <taxon>Sisorinae</taxon>
        <taxon>Bagarius</taxon>
    </lineage>
</organism>
<keyword evidence="2" id="KW-1185">Reference proteome</keyword>
<dbReference type="AlphaFoldDB" id="A0A556TYL4"/>
<evidence type="ECO:0000313" key="2">
    <source>
        <dbReference type="Proteomes" id="UP000319801"/>
    </source>
</evidence>
<sequence>MTFVINQAAMYWDSRGGDGDYDSMAEGACSQEEGRDAGKDQELHLLADRLAAPQHLLA</sequence>
<dbReference type="EMBL" id="VCAZ01000029">
    <property type="protein sequence ID" value="TSL28312.1"/>
    <property type="molecule type" value="Genomic_DNA"/>
</dbReference>
<accession>A0A556TYL4</accession>
<evidence type="ECO:0000313" key="1">
    <source>
        <dbReference type="EMBL" id="TSL28312.1"/>
    </source>
</evidence>
<protein>
    <submittedName>
        <fullName evidence="1">Uncharacterized protein</fullName>
    </submittedName>
</protein>
<comment type="caution">
    <text evidence="1">The sequence shown here is derived from an EMBL/GenBank/DDBJ whole genome shotgun (WGS) entry which is preliminary data.</text>
</comment>
<reference evidence="1 2" key="1">
    <citation type="journal article" date="2019" name="Genome Biol. Evol.">
        <title>Whole-Genome Sequencing of the Giant Devil Catfish, Bagarius yarrelli.</title>
        <authorList>
            <person name="Jiang W."/>
            <person name="Lv Y."/>
            <person name="Cheng L."/>
            <person name="Yang K."/>
            <person name="Chao B."/>
            <person name="Wang X."/>
            <person name="Li Y."/>
            <person name="Pan X."/>
            <person name="You X."/>
            <person name="Zhang Y."/>
            <person name="Yang J."/>
            <person name="Li J."/>
            <person name="Zhang X."/>
            <person name="Liu S."/>
            <person name="Sun C."/>
            <person name="Yang J."/>
            <person name="Shi Q."/>
        </authorList>
    </citation>
    <scope>NUCLEOTIDE SEQUENCE [LARGE SCALE GENOMIC DNA]</scope>
    <source>
        <strain evidence="1">JWS20170419001</strain>
        <tissue evidence="1">Muscle</tissue>
    </source>
</reference>
<name>A0A556TYL4_BAGYA</name>
<dbReference type="Proteomes" id="UP000319801">
    <property type="component" value="Unassembled WGS sequence"/>
</dbReference>
<gene>
    <name evidence="1" type="ORF">Baya_5827</name>
</gene>